<evidence type="ECO:0000256" key="4">
    <source>
        <dbReference type="ARBA" id="ARBA00022679"/>
    </source>
</evidence>
<dbReference type="InterPro" id="IPR007177">
    <property type="entry name" value="Tsr3_C"/>
</dbReference>
<comment type="caution">
    <text evidence="6">Lacks conserved residue(s) required for the propagation of feature annotation.</text>
</comment>
<keyword evidence="11" id="KW-1185">Reference proteome</keyword>
<comment type="catalytic activity">
    <reaction evidence="6">
        <text>an N(1)-methylpseudouridine in rRNA + S-adenosyl-L-methionine = N(1)-methyl-N(3)-[(3S)-3-amino-3-carboxypropyl]pseudouridine in rRNA + S-methyl-5'-thioadenosine + H(+)</text>
        <dbReference type="Rhea" id="RHEA:63296"/>
        <dbReference type="Rhea" id="RHEA-COMP:11634"/>
        <dbReference type="Rhea" id="RHEA-COMP:16310"/>
        <dbReference type="ChEBI" id="CHEBI:15378"/>
        <dbReference type="ChEBI" id="CHEBI:17509"/>
        <dbReference type="ChEBI" id="CHEBI:59789"/>
        <dbReference type="ChEBI" id="CHEBI:74890"/>
        <dbReference type="ChEBI" id="CHEBI:146234"/>
        <dbReference type="EC" id="2.5.1.157"/>
    </reaction>
</comment>
<feature type="binding site" evidence="6">
    <location>
        <position position="144"/>
    </location>
    <ligand>
        <name>S-adenosyl-L-methionine</name>
        <dbReference type="ChEBI" id="CHEBI:59789"/>
    </ligand>
</feature>
<evidence type="ECO:0000256" key="2">
    <source>
        <dbReference type="ARBA" id="ARBA00022517"/>
    </source>
</evidence>
<feature type="compositionally biased region" description="Acidic residues" evidence="7">
    <location>
        <begin position="329"/>
        <end position="364"/>
    </location>
</feature>
<keyword evidence="4 6" id="KW-0808">Transferase</keyword>
<dbReference type="Pfam" id="PF04034">
    <property type="entry name" value="Ribo_biogen_C"/>
    <property type="match status" value="1"/>
</dbReference>
<comment type="caution">
    <text evidence="10">The sequence shown here is derived from an EMBL/GenBank/DDBJ whole genome shotgun (WGS) entry which is preliminary data.</text>
</comment>
<evidence type="ECO:0000259" key="8">
    <source>
        <dbReference type="Pfam" id="PF04034"/>
    </source>
</evidence>
<dbReference type="InterPro" id="IPR007209">
    <property type="entry name" value="RNaseL-inhib-like_metal-bd_dom"/>
</dbReference>
<organism evidence="10 11">
    <name type="scientific">Chlamydomonas incerta</name>
    <dbReference type="NCBI Taxonomy" id="51695"/>
    <lineage>
        <taxon>Eukaryota</taxon>
        <taxon>Viridiplantae</taxon>
        <taxon>Chlorophyta</taxon>
        <taxon>core chlorophytes</taxon>
        <taxon>Chlorophyceae</taxon>
        <taxon>CS clade</taxon>
        <taxon>Chlamydomonadales</taxon>
        <taxon>Chlamydomonadaceae</taxon>
        <taxon>Chlamydomonas</taxon>
    </lineage>
</organism>
<feature type="region of interest" description="Disordered" evidence="7">
    <location>
        <begin position="1"/>
        <end position="123"/>
    </location>
</feature>
<feature type="binding site" evidence="6">
    <location>
        <position position="192"/>
    </location>
    <ligand>
        <name>S-adenosyl-L-methionine</name>
        <dbReference type="ChEBI" id="CHEBI:59789"/>
    </ligand>
</feature>
<dbReference type="OrthoDB" id="10262062at2759"/>
<dbReference type="Proteomes" id="UP000650467">
    <property type="component" value="Unassembled WGS sequence"/>
</dbReference>
<sequence>MPKPRGGGGGGGRGGRGGRGGGGGGGHRRGAGGHHRDAASRNDQAVDAWEDGASGAAAVAHTSTRHGVSVADDVDASGSDDEADDGAASGDEGGGVAGAGAASTSGRQELTVGGEPMSGKPKQHKFPVQLAMWDLGQCDRKRCSGTRLARQGIVRELRLGVTFPGVILSPMGTRSVSAEDAPLIRAKGLAVVDCSWNRLDDVPFGRIKGAAPRLLPFMVAANPVNYGKPCKLSCAEAFAAALFICGLRDEAVGVLSRFKWGHSFFSTNAHLLSLYSSCATAVDVIAAQNAYLAGGSPAAGPASAAAALDILEIAAAGRWERGAGRAAGSDDEEEGDDGYDDEAAGEGEEGEGEEEEAEPDEAEVEDLRRRMNRELPPSESEEEEEEEEDEEAAAVGAAAAGR</sequence>
<evidence type="ECO:0000256" key="6">
    <source>
        <dbReference type="HAMAP-Rule" id="MF_03146"/>
    </source>
</evidence>
<evidence type="ECO:0000256" key="7">
    <source>
        <dbReference type="SAM" id="MobiDB-lite"/>
    </source>
</evidence>
<dbReference type="EMBL" id="JAEHOC010000103">
    <property type="protein sequence ID" value="KAG2422531.1"/>
    <property type="molecule type" value="Genomic_DNA"/>
</dbReference>
<dbReference type="HAMAP" id="MF_01116">
    <property type="entry name" value="TSR3"/>
    <property type="match status" value="1"/>
</dbReference>
<dbReference type="NCBIfam" id="NF002621">
    <property type="entry name" value="PRK02287.1"/>
    <property type="match status" value="1"/>
</dbReference>
<feature type="domain" description="RNase L inhibitor RLI-like possible metal-binding" evidence="9">
    <location>
        <begin position="129"/>
        <end position="160"/>
    </location>
</feature>
<feature type="binding site" evidence="6">
    <location>
        <position position="215"/>
    </location>
    <ligand>
        <name>S-adenosyl-L-methionine</name>
        <dbReference type="ChEBI" id="CHEBI:59789"/>
    </ligand>
</feature>
<dbReference type="PANTHER" id="PTHR20426:SF0">
    <property type="entry name" value="18S RRNA AMINOCARBOXYPROPYLTRANSFERASE"/>
    <property type="match status" value="1"/>
</dbReference>
<keyword evidence="5 6" id="KW-0949">S-adenosyl-L-methionine</keyword>
<dbReference type="InterPro" id="IPR022968">
    <property type="entry name" value="Tsr3-like"/>
</dbReference>
<feature type="domain" description="16S/18S rRNA aminocarboxypropyltransferase Tsr3 C-terminal" evidence="8">
    <location>
        <begin position="166"/>
        <end position="292"/>
    </location>
</feature>
<proteinExistence type="inferred from homology"/>
<feature type="region of interest" description="Disordered" evidence="7">
    <location>
        <begin position="321"/>
        <end position="402"/>
    </location>
</feature>
<comment type="function">
    <text evidence="6">Aminocarboxypropyltransferase that catalyzes the aminocarboxypropyl transfer on pseudouridine in 18S rRNA. It constitutes the last step in biosynthesis of the hypermodified N1-methyl-N3-(3-amino-3-carboxypropyl) pseudouridine (m1acp3-Psi).</text>
</comment>
<name>A0A835VR85_CHLIN</name>
<feature type="compositionally biased region" description="Low complexity" evidence="7">
    <location>
        <begin position="393"/>
        <end position="402"/>
    </location>
</feature>
<evidence type="ECO:0000256" key="3">
    <source>
        <dbReference type="ARBA" id="ARBA00022552"/>
    </source>
</evidence>
<accession>A0A835VR85</accession>
<evidence type="ECO:0000313" key="10">
    <source>
        <dbReference type="EMBL" id="KAG2422531.1"/>
    </source>
</evidence>
<dbReference type="PANTHER" id="PTHR20426">
    <property type="entry name" value="RIBOSOME BIOGENESIS PROTEIN TSR3 HOMOLOG"/>
    <property type="match status" value="1"/>
</dbReference>
<evidence type="ECO:0000256" key="5">
    <source>
        <dbReference type="ARBA" id="ARBA00022691"/>
    </source>
</evidence>
<dbReference type="AlphaFoldDB" id="A0A835VR85"/>
<keyword evidence="2 6" id="KW-0690">Ribosome biogenesis</keyword>
<dbReference type="GO" id="GO:1904047">
    <property type="term" value="F:S-adenosyl-L-methionine binding"/>
    <property type="evidence" value="ECO:0007669"/>
    <property type="project" value="UniProtKB-UniRule"/>
</dbReference>
<dbReference type="GO" id="GO:0030490">
    <property type="term" value="P:maturation of SSU-rRNA"/>
    <property type="evidence" value="ECO:0007669"/>
    <property type="project" value="TreeGrafter"/>
</dbReference>
<keyword evidence="3 6" id="KW-0698">rRNA processing</keyword>
<feature type="compositionally biased region" description="Gly residues" evidence="7">
    <location>
        <begin position="1"/>
        <end position="25"/>
    </location>
</feature>
<evidence type="ECO:0000313" key="11">
    <source>
        <dbReference type="Proteomes" id="UP000650467"/>
    </source>
</evidence>
<dbReference type="GO" id="GO:0106388">
    <property type="term" value="F:rRNA small subunit aminocarboxypropyltransferase activity"/>
    <property type="evidence" value="ECO:0007669"/>
    <property type="project" value="UniProtKB-EC"/>
</dbReference>
<dbReference type="Pfam" id="PF04068">
    <property type="entry name" value="Fer4_RLI"/>
    <property type="match status" value="1"/>
</dbReference>
<protein>
    <recommendedName>
        <fullName evidence="6">18S rRNA aminocarboxypropyltransferase</fullName>
        <ecNumber evidence="6">2.5.1.157</ecNumber>
    </recommendedName>
</protein>
<feature type="compositionally biased region" description="Acidic residues" evidence="7">
    <location>
        <begin position="72"/>
        <end position="85"/>
    </location>
</feature>
<feature type="compositionally biased region" description="Acidic residues" evidence="7">
    <location>
        <begin position="379"/>
        <end position="392"/>
    </location>
</feature>
<keyword evidence="1" id="KW-0963">Cytoplasm</keyword>
<dbReference type="GO" id="GO:0000455">
    <property type="term" value="P:enzyme-directed rRNA pseudouridine synthesis"/>
    <property type="evidence" value="ECO:0007669"/>
    <property type="project" value="UniProtKB-UniRule"/>
</dbReference>
<evidence type="ECO:0000256" key="1">
    <source>
        <dbReference type="ARBA" id="ARBA00022490"/>
    </source>
</evidence>
<gene>
    <name evidence="10" type="ORF">HXX76_015959</name>
</gene>
<comment type="similarity">
    <text evidence="6">Belongs to the TDD superfamily. TSR3 family.</text>
</comment>
<dbReference type="EC" id="2.5.1.157" evidence="6"/>
<reference evidence="10" key="1">
    <citation type="journal article" date="2020" name="bioRxiv">
        <title>Comparative genomics of Chlamydomonas.</title>
        <authorList>
            <person name="Craig R.J."/>
            <person name="Hasan A.R."/>
            <person name="Ness R.W."/>
            <person name="Keightley P.D."/>
        </authorList>
    </citation>
    <scope>NUCLEOTIDE SEQUENCE</scope>
    <source>
        <strain evidence="10">SAG 7.73</strain>
    </source>
</reference>
<evidence type="ECO:0000259" key="9">
    <source>
        <dbReference type="Pfam" id="PF04068"/>
    </source>
</evidence>